<dbReference type="EMBL" id="JACTAG010000003">
    <property type="protein sequence ID" value="MBD3665887.1"/>
    <property type="molecule type" value="Genomic_DNA"/>
</dbReference>
<evidence type="ECO:0008006" key="5">
    <source>
        <dbReference type="Google" id="ProtNLM"/>
    </source>
</evidence>
<proteinExistence type="predicted"/>
<reference evidence="3" key="1">
    <citation type="submission" date="2020-08" db="EMBL/GenBank/DDBJ databases">
        <title>Sulfitobacter aestuariivivens sp. nov., isolated from a tidal flat.</title>
        <authorList>
            <person name="Park S."/>
            <person name="Yoon J.-H."/>
        </authorList>
    </citation>
    <scope>NUCLEOTIDE SEQUENCE</scope>
    <source>
        <strain evidence="3">TSTF-M16</strain>
    </source>
</reference>
<protein>
    <recommendedName>
        <fullName evidence="5">MarR family transcriptional regulator</fullName>
    </recommendedName>
</protein>
<dbReference type="Proteomes" id="UP000635142">
    <property type="component" value="Unassembled WGS sequence"/>
</dbReference>
<evidence type="ECO:0000256" key="1">
    <source>
        <dbReference type="SAM" id="MobiDB-lite"/>
    </source>
</evidence>
<gene>
    <name evidence="3" type="ORF">H9Q16_18270</name>
</gene>
<name>A0A927HFI9_9RHOB</name>
<keyword evidence="2" id="KW-0732">Signal</keyword>
<dbReference type="RefSeq" id="WP_191076921.1">
    <property type="nucleotide sequence ID" value="NZ_JACTAG010000003.1"/>
</dbReference>
<feature type="signal peptide" evidence="2">
    <location>
        <begin position="1"/>
        <end position="23"/>
    </location>
</feature>
<dbReference type="AlphaFoldDB" id="A0A927HFI9"/>
<accession>A0A927HFI9</accession>
<evidence type="ECO:0000256" key="2">
    <source>
        <dbReference type="SAM" id="SignalP"/>
    </source>
</evidence>
<sequence>MHRRTFLTTLTALVAARPLPVLAGPAITRHLPRATLLARTHNHCTADMLARHLQVTPRIAAKIQTLLVQRGILTTPVNGAAMATHPLNTHCVPNEALKHTNWLQKLSDAKARLQEVLDQAADPEPEPLAQDSTPPSDTAEAH</sequence>
<feature type="region of interest" description="Disordered" evidence="1">
    <location>
        <begin position="116"/>
        <end position="142"/>
    </location>
</feature>
<comment type="caution">
    <text evidence="3">The sequence shown here is derived from an EMBL/GenBank/DDBJ whole genome shotgun (WGS) entry which is preliminary data.</text>
</comment>
<organism evidence="3 4">
    <name type="scientific">Sulfitobacter aestuariivivens</name>
    <dbReference type="NCBI Taxonomy" id="2766981"/>
    <lineage>
        <taxon>Bacteria</taxon>
        <taxon>Pseudomonadati</taxon>
        <taxon>Pseudomonadota</taxon>
        <taxon>Alphaproteobacteria</taxon>
        <taxon>Rhodobacterales</taxon>
        <taxon>Roseobacteraceae</taxon>
        <taxon>Sulfitobacter</taxon>
    </lineage>
</organism>
<keyword evidence="4" id="KW-1185">Reference proteome</keyword>
<evidence type="ECO:0000313" key="3">
    <source>
        <dbReference type="EMBL" id="MBD3665887.1"/>
    </source>
</evidence>
<feature type="chain" id="PRO_5037602157" description="MarR family transcriptional regulator" evidence="2">
    <location>
        <begin position="24"/>
        <end position="142"/>
    </location>
</feature>
<evidence type="ECO:0000313" key="4">
    <source>
        <dbReference type="Proteomes" id="UP000635142"/>
    </source>
</evidence>